<dbReference type="GeneID" id="66952188"/>
<evidence type="ECO:0000256" key="2">
    <source>
        <dbReference type="ARBA" id="ARBA00017823"/>
    </source>
</evidence>
<dbReference type="RefSeq" id="WP_097356925.1">
    <property type="nucleotide sequence ID" value="NZ_CAWNJE010000037.1"/>
</dbReference>
<evidence type="ECO:0000256" key="3">
    <source>
        <dbReference type="ARBA" id="ARBA00022491"/>
    </source>
</evidence>
<dbReference type="InterPro" id="IPR035890">
    <property type="entry name" value="Anti-sigma-28_factor_FlgM_sf"/>
</dbReference>
<dbReference type="EMBL" id="NBYY01000028">
    <property type="protein sequence ID" value="PCS21959.1"/>
    <property type="molecule type" value="Genomic_DNA"/>
</dbReference>
<keyword evidence="11" id="KW-0282">Flagellum</keyword>
<evidence type="ECO:0000256" key="8">
    <source>
        <dbReference type="ARBA" id="ARBA00030117"/>
    </source>
</evidence>
<reference evidence="12" key="1">
    <citation type="submission" date="2017-04" db="EMBL/GenBank/DDBJ databases">
        <title>Genome evolution of the luminous symbionts of deep sea anglerfish.</title>
        <authorList>
            <person name="Hendry T.A."/>
        </authorList>
    </citation>
    <scope>NUCLEOTIDE SEQUENCE [LARGE SCALE GENOMIC DNA]</scope>
</reference>
<feature type="compositionally biased region" description="Polar residues" evidence="9">
    <location>
        <begin position="1"/>
        <end position="24"/>
    </location>
</feature>
<feature type="region of interest" description="Disordered" evidence="9">
    <location>
        <begin position="1"/>
        <end position="36"/>
    </location>
</feature>
<accession>A0A2A5T1B4</accession>
<evidence type="ECO:0000256" key="4">
    <source>
        <dbReference type="ARBA" id="ARBA00022795"/>
    </source>
</evidence>
<dbReference type="Pfam" id="PF04316">
    <property type="entry name" value="FlgM"/>
    <property type="match status" value="1"/>
</dbReference>
<dbReference type="InterPro" id="IPR031316">
    <property type="entry name" value="FlgM_C"/>
</dbReference>
<comment type="function">
    <text evidence="7">Responsible for the coupling of flagellin expression to flagellar assembly by preventing expression of the flagellin genes when a component of the middle class of proteins is defective. It negatively regulates flagellar genes by inhibiting the activity of FliA by directly binding to FliA.</text>
</comment>
<protein>
    <recommendedName>
        <fullName evidence="2">Negative regulator of flagellin synthesis</fullName>
    </recommendedName>
    <alternativeName>
        <fullName evidence="8">Anti-sigma-28 factor</fullName>
    </alternativeName>
</protein>
<dbReference type="SUPFAM" id="SSF101498">
    <property type="entry name" value="Anti-sigma factor FlgM"/>
    <property type="match status" value="1"/>
</dbReference>
<dbReference type="GO" id="GO:0045892">
    <property type="term" value="P:negative regulation of DNA-templated transcription"/>
    <property type="evidence" value="ECO:0007669"/>
    <property type="project" value="InterPro"/>
</dbReference>
<dbReference type="OrthoDB" id="7064195at2"/>
<feature type="domain" description="Anti-sigma-28 factor FlgM C-terminal" evidence="10">
    <location>
        <begin position="42"/>
        <end position="95"/>
    </location>
</feature>
<name>A0A2A5T1B4_9GAMM</name>
<keyword evidence="5" id="KW-0805">Transcription regulation</keyword>
<sequence length="105" mass="11681">MTSIDQLRSGQPLETSRTNQNDLHSTLVKEGSSREVLQPRSDAFSISDQSRAIEALNQQMANEIHFDSTKVAAIKAAITNGVYKVNADKLATNIMKYEDEIRSLK</sequence>
<keyword evidence="11" id="KW-0969">Cilium</keyword>
<keyword evidence="4" id="KW-1005">Bacterial flagellum biogenesis</keyword>
<dbReference type="GO" id="GO:0044781">
    <property type="term" value="P:bacterial-type flagellum organization"/>
    <property type="evidence" value="ECO:0007669"/>
    <property type="project" value="UniProtKB-KW"/>
</dbReference>
<evidence type="ECO:0000313" key="11">
    <source>
        <dbReference type="EMBL" id="PCS21959.1"/>
    </source>
</evidence>
<keyword evidence="6" id="KW-0804">Transcription</keyword>
<gene>
    <name evidence="11" type="ORF">BTN49_2424</name>
</gene>
<keyword evidence="11" id="KW-0966">Cell projection</keyword>
<proteinExistence type="inferred from homology"/>
<dbReference type="NCBIfam" id="TIGR03824">
    <property type="entry name" value="FlgM_jcvi"/>
    <property type="match status" value="1"/>
</dbReference>
<comment type="similarity">
    <text evidence="1">Belongs to the FlgM family.</text>
</comment>
<evidence type="ECO:0000256" key="9">
    <source>
        <dbReference type="SAM" id="MobiDB-lite"/>
    </source>
</evidence>
<evidence type="ECO:0000256" key="6">
    <source>
        <dbReference type="ARBA" id="ARBA00023163"/>
    </source>
</evidence>
<dbReference type="InterPro" id="IPR007412">
    <property type="entry name" value="FlgM"/>
</dbReference>
<evidence type="ECO:0000313" key="12">
    <source>
        <dbReference type="Proteomes" id="UP000219020"/>
    </source>
</evidence>
<comment type="caution">
    <text evidence="11">The sequence shown here is derived from an EMBL/GenBank/DDBJ whole genome shotgun (WGS) entry which is preliminary data.</text>
</comment>
<evidence type="ECO:0000256" key="5">
    <source>
        <dbReference type="ARBA" id="ARBA00023015"/>
    </source>
</evidence>
<organism evidence="11 12">
    <name type="scientific">Candidatus Enterovibrio escicola</name>
    <dbReference type="NCBI Taxonomy" id="1927127"/>
    <lineage>
        <taxon>Bacteria</taxon>
        <taxon>Pseudomonadati</taxon>
        <taxon>Pseudomonadota</taxon>
        <taxon>Gammaproteobacteria</taxon>
        <taxon>Vibrionales</taxon>
        <taxon>Vibrionaceae</taxon>
        <taxon>Enterovibrio</taxon>
    </lineage>
</organism>
<evidence type="ECO:0000256" key="1">
    <source>
        <dbReference type="ARBA" id="ARBA00005322"/>
    </source>
</evidence>
<keyword evidence="12" id="KW-1185">Reference proteome</keyword>
<dbReference type="Proteomes" id="UP000219020">
    <property type="component" value="Unassembled WGS sequence"/>
</dbReference>
<evidence type="ECO:0000259" key="10">
    <source>
        <dbReference type="Pfam" id="PF04316"/>
    </source>
</evidence>
<keyword evidence="3" id="KW-0678">Repressor</keyword>
<evidence type="ECO:0000256" key="7">
    <source>
        <dbReference type="ARBA" id="ARBA00024739"/>
    </source>
</evidence>
<dbReference type="AlphaFoldDB" id="A0A2A5T1B4"/>